<keyword evidence="5 7" id="KW-1133">Transmembrane helix</keyword>
<dbReference type="GO" id="GO:0016020">
    <property type="term" value="C:membrane"/>
    <property type="evidence" value="ECO:0007669"/>
    <property type="project" value="UniProtKB-SubCell"/>
</dbReference>
<comment type="subcellular location">
    <subcellularLocation>
        <location evidence="1">Membrane</location>
        <topology evidence="1">Multi-pass membrane protein</topology>
    </subcellularLocation>
</comment>
<gene>
    <name evidence="10" type="ORF">CWATWH0401_4639</name>
</gene>
<reference evidence="10 11" key="2">
    <citation type="submission" date="2013-09" db="EMBL/GenBank/DDBJ databases">
        <title>Whole genome comparison of six Crocosphaera watsonii strains with differing phenotypes.</title>
        <authorList>
            <person name="Bench S.R."/>
            <person name="Heller P."/>
            <person name="Frank I."/>
            <person name="Arciniega M."/>
            <person name="Shilova I.N."/>
            <person name="Zehr J.P."/>
        </authorList>
    </citation>
    <scope>NUCLEOTIDE SEQUENCE [LARGE SCALE GENOMIC DNA]</scope>
    <source>
        <strain evidence="10 11">WH 0401</strain>
    </source>
</reference>
<comment type="similarity">
    <text evidence="2">Belongs to the monovalent cation:proton antiporter 2 (CPA2) transporter (TC 2.A.37) family.</text>
</comment>
<feature type="transmembrane region" description="Helical" evidence="7">
    <location>
        <begin position="138"/>
        <end position="158"/>
    </location>
</feature>
<dbReference type="InterPro" id="IPR003148">
    <property type="entry name" value="RCK_N"/>
</dbReference>
<dbReference type="PANTHER" id="PTHR42751">
    <property type="entry name" value="SODIUM/HYDROGEN EXCHANGER FAMILY/TRKA DOMAIN PROTEIN"/>
    <property type="match status" value="1"/>
</dbReference>
<proteinExistence type="inferred from homology"/>
<name>T2JHJ8_CROWT</name>
<dbReference type="EMBL" id="CAQM01000905">
    <property type="protein sequence ID" value="CCQ64539.1"/>
    <property type="molecule type" value="Genomic_DNA"/>
</dbReference>
<evidence type="ECO:0000256" key="4">
    <source>
        <dbReference type="ARBA" id="ARBA00022692"/>
    </source>
</evidence>
<accession>T2JHJ8</accession>
<keyword evidence="3" id="KW-0813">Transport</keyword>
<dbReference type="Gene3D" id="3.40.50.720">
    <property type="entry name" value="NAD(P)-binding Rossmann-like Domain"/>
    <property type="match status" value="1"/>
</dbReference>
<comment type="caution">
    <text evidence="10">The sequence shown here is derived from an EMBL/GenBank/DDBJ whole genome shotgun (WGS) entry which is preliminary data.</text>
</comment>
<evidence type="ECO:0000256" key="5">
    <source>
        <dbReference type="ARBA" id="ARBA00022989"/>
    </source>
</evidence>
<feature type="domain" description="RCK N-terminal" evidence="9">
    <location>
        <begin position="198"/>
        <end position="313"/>
    </location>
</feature>
<dbReference type="SUPFAM" id="SSF51735">
    <property type="entry name" value="NAD(P)-binding Rossmann-fold domains"/>
    <property type="match status" value="1"/>
</dbReference>
<dbReference type="GO" id="GO:1902600">
    <property type="term" value="P:proton transmembrane transport"/>
    <property type="evidence" value="ECO:0007669"/>
    <property type="project" value="InterPro"/>
</dbReference>
<evidence type="ECO:0000259" key="8">
    <source>
        <dbReference type="Pfam" id="PF00999"/>
    </source>
</evidence>
<keyword evidence="6 7" id="KW-0472">Membrane</keyword>
<dbReference type="GO" id="GO:0006813">
    <property type="term" value="P:potassium ion transport"/>
    <property type="evidence" value="ECO:0007669"/>
    <property type="project" value="InterPro"/>
</dbReference>
<dbReference type="Pfam" id="PF00999">
    <property type="entry name" value="Na_H_Exchanger"/>
    <property type="match status" value="1"/>
</dbReference>
<reference evidence="10 11" key="1">
    <citation type="submission" date="2013-01" db="EMBL/GenBank/DDBJ databases">
        <authorList>
            <person name="Bench S."/>
        </authorList>
    </citation>
    <scope>NUCLEOTIDE SEQUENCE [LARGE SCALE GENOMIC DNA]</scope>
    <source>
        <strain evidence="10 11">WH 0401</strain>
    </source>
</reference>
<dbReference type="InterPro" id="IPR038770">
    <property type="entry name" value="Na+/solute_symporter_sf"/>
</dbReference>
<evidence type="ECO:0000313" key="11">
    <source>
        <dbReference type="Proteomes" id="UP000018198"/>
    </source>
</evidence>
<feature type="domain" description="Cation/H+ exchanger transmembrane" evidence="8">
    <location>
        <begin position="2"/>
        <end position="155"/>
    </location>
</feature>
<evidence type="ECO:0000313" key="10">
    <source>
        <dbReference type="EMBL" id="CCQ64539.1"/>
    </source>
</evidence>
<evidence type="ECO:0000256" key="3">
    <source>
        <dbReference type="ARBA" id="ARBA00022448"/>
    </source>
</evidence>
<dbReference type="Pfam" id="PF02254">
    <property type="entry name" value="TrkA_N"/>
    <property type="match status" value="1"/>
</dbReference>
<dbReference type="GO" id="GO:0015297">
    <property type="term" value="F:antiporter activity"/>
    <property type="evidence" value="ECO:0007669"/>
    <property type="project" value="InterPro"/>
</dbReference>
<evidence type="ECO:0000256" key="1">
    <source>
        <dbReference type="ARBA" id="ARBA00004141"/>
    </source>
</evidence>
<evidence type="ECO:0000259" key="9">
    <source>
        <dbReference type="Pfam" id="PF02254"/>
    </source>
</evidence>
<feature type="transmembrane region" description="Helical" evidence="7">
    <location>
        <begin position="54"/>
        <end position="73"/>
    </location>
</feature>
<sequence length="331" mass="36290">MLIFAISWAITLAAMGDSLGFSKEVGAFVAGVSLASTSYRATIGARLVSLRDFLLLFFFIDLGIHVNVSYLGAEIISAVVLSLFVLVGKTVMIMALMSIMGYGKNTSTVTNLSLSQISEFSLIIAALGLDLGHIDENVLGLITLVGLITMGVSTYMIMDSHIIYEKLLPIVSHFDKLIPHRHQKLGNLDEVDVYGVDIILFGLGRYGGSLIRALQGSDLQVLDVDFNPELVRQWRNKGLLAFYGDAKDPEFAATLPLNQAKWVISTLTGERIGLTLLHTLEYQKYQGKIALTSHTEREMEILKNAGSDLVLLPFRDAAYEAARVLVTDFNE</sequence>
<organism evidence="10 11">
    <name type="scientific">Crocosphaera watsonii WH 0401</name>
    <dbReference type="NCBI Taxonomy" id="555881"/>
    <lineage>
        <taxon>Bacteria</taxon>
        <taxon>Bacillati</taxon>
        <taxon>Cyanobacteriota</taxon>
        <taxon>Cyanophyceae</taxon>
        <taxon>Oscillatoriophycideae</taxon>
        <taxon>Chroococcales</taxon>
        <taxon>Aphanothecaceae</taxon>
        <taxon>Crocosphaera</taxon>
    </lineage>
</organism>
<protein>
    <submittedName>
        <fullName evidence="10">Putative Glutathione-regulated potassium-efflux system protein KefB</fullName>
    </submittedName>
</protein>
<dbReference type="AlphaFoldDB" id="T2JHJ8"/>
<evidence type="ECO:0000256" key="6">
    <source>
        <dbReference type="ARBA" id="ARBA00023136"/>
    </source>
</evidence>
<keyword evidence="4 7" id="KW-0812">Transmembrane</keyword>
<evidence type="ECO:0000256" key="7">
    <source>
        <dbReference type="SAM" id="Phobius"/>
    </source>
</evidence>
<dbReference type="Gene3D" id="1.20.1530.20">
    <property type="match status" value="1"/>
</dbReference>
<dbReference type="PANTHER" id="PTHR42751:SF3">
    <property type="entry name" value="SODIUM_GLUTAMATE SYMPORTER"/>
    <property type="match status" value="1"/>
</dbReference>
<evidence type="ECO:0000256" key="2">
    <source>
        <dbReference type="ARBA" id="ARBA00005551"/>
    </source>
</evidence>
<dbReference type="Proteomes" id="UP000018198">
    <property type="component" value="Unassembled WGS sequence"/>
</dbReference>
<feature type="transmembrane region" description="Helical" evidence="7">
    <location>
        <begin position="79"/>
        <end position="100"/>
    </location>
</feature>
<dbReference type="InterPro" id="IPR006153">
    <property type="entry name" value="Cation/H_exchanger_TM"/>
</dbReference>
<dbReference type="InterPro" id="IPR036291">
    <property type="entry name" value="NAD(P)-bd_dom_sf"/>
</dbReference>